<evidence type="ECO:0000256" key="2">
    <source>
        <dbReference type="ARBA" id="ARBA00001946"/>
    </source>
</evidence>
<evidence type="ECO:0000256" key="7">
    <source>
        <dbReference type="PIRSR" id="PIRSR600760-2"/>
    </source>
</evidence>
<evidence type="ECO:0000256" key="5">
    <source>
        <dbReference type="ARBA" id="ARBA00022801"/>
    </source>
</evidence>
<comment type="cofactor">
    <cofactor evidence="2 7 8">
        <name>Mg(2+)</name>
        <dbReference type="ChEBI" id="CHEBI:18420"/>
    </cofactor>
</comment>
<evidence type="ECO:0000313" key="11">
    <source>
        <dbReference type="Proteomes" id="UP000541185"/>
    </source>
</evidence>
<dbReference type="CDD" id="cd01639">
    <property type="entry name" value="IMPase"/>
    <property type="match status" value="1"/>
</dbReference>
<dbReference type="PRINTS" id="PR01959">
    <property type="entry name" value="SBIMPHPHTASE"/>
</dbReference>
<dbReference type="RefSeq" id="WP_169419113.1">
    <property type="nucleotide sequence ID" value="NZ_JABBFX010000001.1"/>
</dbReference>
<feature type="binding site" evidence="7">
    <location>
        <position position="217"/>
    </location>
    <ligand>
        <name>Mg(2+)</name>
        <dbReference type="ChEBI" id="CHEBI:18420"/>
        <label>1</label>
        <note>catalytic</note>
    </ligand>
</feature>
<dbReference type="PROSITE" id="PS00630">
    <property type="entry name" value="IMP_2"/>
    <property type="match status" value="1"/>
</dbReference>
<evidence type="ECO:0000256" key="4">
    <source>
        <dbReference type="ARBA" id="ARBA00022723"/>
    </source>
</evidence>
<dbReference type="Gene3D" id="3.30.540.10">
    <property type="entry name" value="Fructose-1,6-Bisphosphatase, subunit A, domain 1"/>
    <property type="match status" value="1"/>
</dbReference>
<dbReference type="InterPro" id="IPR020583">
    <property type="entry name" value="Inositol_monoP_metal-BS"/>
</dbReference>
<feature type="binding site" evidence="7">
    <location>
        <position position="92"/>
    </location>
    <ligand>
        <name>Mg(2+)</name>
        <dbReference type="ChEBI" id="CHEBI:18420"/>
        <label>1</label>
        <note>catalytic</note>
    </ligand>
</feature>
<dbReference type="GO" id="GO:0008934">
    <property type="term" value="F:inositol monophosphate 1-phosphatase activity"/>
    <property type="evidence" value="ECO:0007669"/>
    <property type="project" value="InterPro"/>
</dbReference>
<dbReference type="EC" id="3.1.3.25" evidence="8"/>
<evidence type="ECO:0000256" key="1">
    <source>
        <dbReference type="ARBA" id="ARBA00001033"/>
    </source>
</evidence>
<name>A0A848H677_9BURK</name>
<protein>
    <recommendedName>
        <fullName evidence="8">Inositol-1-monophosphatase</fullName>
        <ecNumber evidence="8">3.1.3.25</ecNumber>
    </recommendedName>
</protein>
<keyword evidence="6 7" id="KW-0460">Magnesium</keyword>
<feature type="binding site" evidence="7">
    <location>
        <position position="71"/>
    </location>
    <ligand>
        <name>Mg(2+)</name>
        <dbReference type="ChEBI" id="CHEBI:18420"/>
        <label>1</label>
        <note>catalytic</note>
    </ligand>
</feature>
<dbReference type="GO" id="GO:0006020">
    <property type="term" value="P:inositol metabolic process"/>
    <property type="evidence" value="ECO:0007669"/>
    <property type="project" value="TreeGrafter"/>
</dbReference>
<dbReference type="GO" id="GO:0046854">
    <property type="term" value="P:phosphatidylinositol phosphate biosynthetic process"/>
    <property type="evidence" value="ECO:0007669"/>
    <property type="project" value="InterPro"/>
</dbReference>
<dbReference type="Pfam" id="PF00459">
    <property type="entry name" value="Inositol_P"/>
    <property type="match status" value="1"/>
</dbReference>
<keyword evidence="5 8" id="KW-0378">Hydrolase</keyword>
<dbReference type="GO" id="GO:0007165">
    <property type="term" value="P:signal transduction"/>
    <property type="evidence" value="ECO:0007669"/>
    <property type="project" value="TreeGrafter"/>
</dbReference>
<evidence type="ECO:0000256" key="8">
    <source>
        <dbReference type="RuleBase" id="RU364068"/>
    </source>
</evidence>
<dbReference type="InterPro" id="IPR000760">
    <property type="entry name" value="Inositol_monophosphatase-like"/>
</dbReference>
<comment type="catalytic activity">
    <reaction evidence="1 8">
        <text>a myo-inositol phosphate + H2O = myo-inositol + phosphate</text>
        <dbReference type="Rhea" id="RHEA:24056"/>
        <dbReference type="ChEBI" id="CHEBI:15377"/>
        <dbReference type="ChEBI" id="CHEBI:17268"/>
        <dbReference type="ChEBI" id="CHEBI:43474"/>
        <dbReference type="ChEBI" id="CHEBI:84139"/>
        <dbReference type="EC" id="3.1.3.25"/>
    </reaction>
</comment>
<dbReference type="EMBL" id="JABBFX010000001">
    <property type="protein sequence ID" value="NML45019.1"/>
    <property type="molecule type" value="Genomic_DNA"/>
</dbReference>
<comment type="similarity">
    <text evidence="3 8">Belongs to the inositol monophosphatase superfamily.</text>
</comment>
<evidence type="ECO:0000256" key="9">
    <source>
        <dbReference type="SAM" id="MobiDB-lite"/>
    </source>
</evidence>
<dbReference type="GO" id="GO:0046872">
    <property type="term" value="F:metal ion binding"/>
    <property type="evidence" value="ECO:0007669"/>
    <property type="project" value="UniProtKB-KW"/>
</dbReference>
<keyword evidence="11" id="KW-1185">Reference proteome</keyword>
<dbReference type="InterPro" id="IPR020550">
    <property type="entry name" value="Inositol_monophosphatase_CS"/>
</dbReference>
<dbReference type="PANTHER" id="PTHR20854:SF4">
    <property type="entry name" value="INOSITOL-1-MONOPHOSPHATASE-RELATED"/>
    <property type="match status" value="1"/>
</dbReference>
<feature type="binding site" evidence="7">
    <location>
        <position position="89"/>
    </location>
    <ligand>
        <name>Mg(2+)</name>
        <dbReference type="ChEBI" id="CHEBI:18420"/>
        <label>1</label>
        <note>catalytic</note>
    </ligand>
</feature>
<dbReference type="SUPFAM" id="SSF56655">
    <property type="entry name" value="Carbohydrate phosphatase"/>
    <property type="match status" value="1"/>
</dbReference>
<dbReference type="InterPro" id="IPR022337">
    <property type="entry name" value="Inositol_monophosphatase_SuhB"/>
</dbReference>
<reference evidence="10 11" key="1">
    <citation type="submission" date="2020-04" db="EMBL/GenBank/DDBJ databases">
        <title>Ramlibacter sp. G-1-2-2 isolated from soil.</title>
        <authorList>
            <person name="Dahal R.H."/>
        </authorList>
    </citation>
    <scope>NUCLEOTIDE SEQUENCE [LARGE SCALE GENOMIC DNA]</scope>
    <source>
        <strain evidence="10 11">G-1-2-2</strain>
    </source>
</reference>
<dbReference type="AlphaFoldDB" id="A0A848H677"/>
<feature type="region of interest" description="Disordered" evidence="9">
    <location>
        <begin position="284"/>
        <end position="313"/>
    </location>
</feature>
<keyword evidence="4 7" id="KW-0479">Metal-binding</keyword>
<dbReference type="PROSITE" id="PS00629">
    <property type="entry name" value="IMP_1"/>
    <property type="match status" value="1"/>
</dbReference>
<organism evidence="10 11">
    <name type="scientific">Ramlibacter agri</name>
    <dbReference type="NCBI Taxonomy" id="2728837"/>
    <lineage>
        <taxon>Bacteria</taxon>
        <taxon>Pseudomonadati</taxon>
        <taxon>Pseudomonadota</taxon>
        <taxon>Betaproteobacteria</taxon>
        <taxon>Burkholderiales</taxon>
        <taxon>Comamonadaceae</taxon>
        <taxon>Ramlibacter</taxon>
    </lineage>
</organism>
<dbReference type="PRINTS" id="PR00377">
    <property type="entry name" value="IMPHPHTASES"/>
</dbReference>
<dbReference type="Proteomes" id="UP000541185">
    <property type="component" value="Unassembled WGS sequence"/>
</dbReference>
<sequence length="313" mass="33976">MSSNQHPMLNVAVKAARAAGAIINRAALDVESVRISQKQVNDFVTEVDHASEQAIIETLLQAYPDHGIWAEESGREHGRAGADHVWVIDPLDGTTNFIHGFPVYCVSIALLVKGRVEQAVVYDPTRNDLFTATRGRGAFLNDRRLRVSKRTQLKDSLVSTGFPFRPGDNFNVYLRMMSDVMQRTAGLRRPGAAALDLAYVAAGFTEGFFETGLSPWDVAAGSLLVTEAGGLIGNFTGESDFLEQRECVAGNPRIYGQLVGLLKKYSKFATAGEKAELRQNTLRLVDPETKPGTQVEEAGKPEAGEAGKPEAEA</sequence>
<dbReference type="FunFam" id="3.30.540.10:FF:000003">
    <property type="entry name" value="Inositol-1-monophosphatase"/>
    <property type="match status" value="1"/>
</dbReference>
<proteinExistence type="inferred from homology"/>
<feature type="binding site" evidence="7">
    <location>
        <position position="91"/>
    </location>
    <ligand>
        <name>Mg(2+)</name>
        <dbReference type="ChEBI" id="CHEBI:18420"/>
        <label>1</label>
        <note>catalytic</note>
    </ligand>
</feature>
<evidence type="ECO:0000256" key="6">
    <source>
        <dbReference type="ARBA" id="ARBA00022842"/>
    </source>
</evidence>
<feature type="compositionally biased region" description="Basic and acidic residues" evidence="9">
    <location>
        <begin position="297"/>
        <end position="313"/>
    </location>
</feature>
<gene>
    <name evidence="10" type="ORF">HHL11_14770</name>
</gene>
<dbReference type="PANTHER" id="PTHR20854">
    <property type="entry name" value="INOSITOL MONOPHOSPHATASE"/>
    <property type="match status" value="1"/>
</dbReference>
<evidence type="ECO:0000313" key="10">
    <source>
        <dbReference type="EMBL" id="NML45019.1"/>
    </source>
</evidence>
<comment type="caution">
    <text evidence="10">The sequence shown here is derived from an EMBL/GenBank/DDBJ whole genome shotgun (WGS) entry which is preliminary data.</text>
</comment>
<dbReference type="InterPro" id="IPR033942">
    <property type="entry name" value="IMPase"/>
</dbReference>
<evidence type="ECO:0000256" key="3">
    <source>
        <dbReference type="ARBA" id="ARBA00009759"/>
    </source>
</evidence>
<accession>A0A848H677</accession>
<dbReference type="Gene3D" id="3.40.190.80">
    <property type="match status" value="1"/>
</dbReference>